<evidence type="ECO:0000313" key="2">
    <source>
        <dbReference type="EMBL" id="MBE9117106.1"/>
    </source>
</evidence>
<organism evidence="2 3">
    <name type="scientific">Lusitaniella coriacea LEGE 07157</name>
    <dbReference type="NCBI Taxonomy" id="945747"/>
    <lineage>
        <taxon>Bacteria</taxon>
        <taxon>Bacillati</taxon>
        <taxon>Cyanobacteriota</taxon>
        <taxon>Cyanophyceae</taxon>
        <taxon>Spirulinales</taxon>
        <taxon>Lusitaniellaceae</taxon>
        <taxon>Lusitaniella</taxon>
    </lineage>
</organism>
<gene>
    <name evidence="2" type="ORF">IQ249_14485</name>
</gene>
<keyword evidence="1" id="KW-1133">Transmembrane helix</keyword>
<comment type="caution">
    <text evidence="2">The sequence shown here is derived from an EMBL/GenBank/DDBJ whole genome shotgun (WGS) entry which is preliminary data.</text>
</comment>
<feature type="transmembrane region" description="Helical" evidence="1">
    <location>
        <begin position="91"/>
        <end position="112"/>
    </location>
</feature>
<reference evidence="2" key="1">
    <citation type="submission" date="2020-10" db="EMBL/GenBank/DDBJ databases">
        <authorList>
            <person name="Castelo-Branco R."/>
            <person name="Eusebio N."/>
            <person name="Adriana R."/>
            <person name="Vieira A."/>
            <person name="Brugerolle De Fraissinette N."/>
            <person name="Rezende De Castro R."/>
            <person name="Schneider M.P."/>
            <person name="Vasconcelos V."/>
            <person name="Leao P.N."/>
        </authorList>
    </citation>
    <scope>NUCLEOTIDE SEQUENCE</scope>
    <source>
        <strain evidence="2">LEGE 07157</strain>
    </source>
</reference>
<dbReference type="Proteomes" id="UP000654482">
    <property type="component" value="Unassembled WGS sequence"/>
</dbReference>
<dbReference type="EMBL" id="JADEWZ010000020">
    <property type="protein sequence ID" value="MBE9117106.1"/>
    <property type="molecule type" value="Genomic_DNA"/>
</dbReference>
<sequence length="122" mass="13640">MLDIIASRLLNFYSLILLISMVVSFFSVAIFLSQEIRNSETNDFSVGNLVVLVFSKAPEGRFDIIALMLSSALLYFKALDLSRNDLSLASFLLYFLGSIFVFIVIGCAAMLGKWMNFENSES</sequence>
<protein>
    <submittedName>
        <fullName evidence="2">Uncharacterized protein</fullName>
    </submittedName>
</protein>
<dbReference type="AlphaFoldDB" id="A0A8J7DXJ7"/>
<proteinExistence type="predicted"/>
<keyword evidence="3" id="KW-1185">Reference proteome</keyword>
<evidence type="ECO:0000313" key="3">
    <source>
        <dbReference type="Proteomes" id="UP000654482"/>
    </source>
</evidence>
<keyword evidence="1" id="KW-0472">Membrane</keyword>
<feature type="transmembrane region" description="Helical" evidence="1">
    <location>
        <begin position="12"/>
        <end position="32"/>
    </location>
</feature>
<accession>A0A8J7DXJ7</accession>
<dbReference type="RefSeq" id="WP_194030194.1">
    <property type="nucleotide sequence ID" value="NZ_JADEWZ010000020.1"/>
</dbReference>
<name>A0A8J7DXJ7_9CYAN</name>
<keyword evidence="1" id="KW-0812">Transmembrane</keyword>
<evidence type="ECO:0000256" key="1">
    <source>
        <dbReference type="SAM" id="Phobius"/>
    </source>
</evidence>